<evidence type="ECO:0000313" key="3">
    <source>
        <dbReference type="EMBL" id="QVM85485.1"/>
    </source>
</evidence>
<dbReference type="SUPFAM" id="SSF56935">
    <property type="entry name" value="Porins"/>
    <property type="match status" value="1"/>
</dbReference>
<organism evidence="3 4">
    <name type="scientific">Novosphingobium decolorationis</name>
    <dbReference type="NCBI Taxonomy" id="2698673"/>
    <lineage>
        <taxon>Bacteria</taxon>
        <taxon>Pseudomonadati</taxon>
        <taxon>Pseudomonadota</taxon>
        <taxon>Alphaproteobacteria</taxon>
        <taxon>Sphingomonadales</taxon>
        <taxon>Sphingomonadaceae</taxon>
        <taxon>Novosphingobium</taxon>
    </lineage>
</organism>
<gene>
    <name evidence="3" type="ORF">HT578_18845</name>
</gene>
<reference evidence="3 4" key="1">
    <citation type="journal article" date="2021" name="Int. J. Syst. Evol. Microbiol.">
        <title>Novosphingobium decolorationis sp. nov., an aniline blue-decolourizing bacterium isolated from East Pacific sediment.</title>
        <authorList>
            <person name="Chen X."/>
            <person name="Dong B."/>
            <person name="Chen T."/>
            <person name="Ren N."/>
            <person name="Wang J."/>
            <person name="Xu Y."/>
            <person name="Yang J."/>
            <person name="Zhu S."/>
            <person name="Chen J."/>
        </authorList>
    </citation>
    <scope>NUCLEOTIDE SEQUENCE [LARGE SCALE GENOMIC DNA]</scope>
    <source>
        <strain evidence="3 4">502str22</strain>
    </source>
</reference>
<keyword evidence="2" id="KW-0732">Signal</keyword>
<evidence type="ECO:0000256" key="2">
    <source>
        <dbReference type="SAM" id="SignalP"/>
    </source>
</evidence>
<protein>
    <recommendedName>
        <fullName evidence="5">Porin</fullName>
    </recommendedName>
</protein>
<accession>A0ABX8E8G9</accession>
<dbReference type="Proteomes" id="UP000677126">
    <property type="component" value="Chromosome"/>
</dbReference>
<feature type="region of interest" description="Disordered" evidence="1">
    <location>
        <begin position="54"/>
        <end position="86"/>
    </location>
</feature>
<dbReference type="RefSeq" id="WP_213501076.1">
    <property type="nucleotide sequence ID" value="NZ_CP054856.1"/>
</dbReference>
<feature type="chain" id="PRO_5047506827" description="Porin" evidence="2">
    <location>
        <begin position="23"/>
        <end position="515"/>
    </location>
</feature>
<evidence type="ECO:0008006" key="5">
    <source>
        <dbReference type="Google" id="ProtNLM"/>
    </source>
</evidence>
<keyword evidence="4" id="KW-1185">Reference proteome</keyword>
<name>A0ABX8E8G9_9SPHN</name>
<proteinExistence type="predicted"/>
<evidence type="ECO:0000256" key="1">
    <source>
        <dbReference type="SAM" id="MobiDB-lite"/>
    </source>
</evidence>
<sequence length="515" mass="55008">MRKQIALGCVVTATLFSSASRAQEASEPSIAELVARLGALEDANARLTAEVERLRQAQEHSSTPPMPQAPTAATARAAAQPVRAAAPGTATSLPAAATNSASGPALGIAPAYGYALLDHAENINRRQILQLEARRDGELDAMVTLSGAVTAIADAQWSNTTNKFGYLMRHPTGSNERTRATQEIVLHSAQLAFTVAPTRGITAYAEMLYDPEQSFGAGTITTLSRNQVQLRKAWVMAGDLSRSPLYAAIGKMDVPFGLQDTVSPFTNSTNWHAFAPLAYGGLAGYYDKGLSLRAMAIVGGSQFRGANTSVDGTNVPSKVNNFALDASYTLNLAPTTQLRLGGSYLHGTAYCQSYPVFHFNPCEGRNPAWGIYGKLDAGRLHLIGDFARTIRVLPGTQVPDAVNPDLAHYSASRISSLTLGARYNLPVSVRETNVSFEFSRFNSGPDGAPWERQEQWVAGLSHRLADSVDLFGEYVHTVGYVPLNFLSGGNFPDGSTWSVHSARSNVLVTGVQAAF</sequence>
<feature type="signal peptide" evidence="2">
    <location>
        <begin position="1"/>
        <end position="22"/>
    </location>
</feature>
<feature type="compositionally biased region" description="Low complexity" evidence="1">
    <location>
        <begin position="69"/>
        <end position="86"/>
    </location>
</feature>
<dbReference type="EMBL" id="CP054856">
    <property type="protein sequence ID" value="QVM85485.1"/>
    <property type="molecule type" value="Genomic_DNA"/>
</dbReference>
<evidence type="ECO:0000313" key="4">
    <source>
        <dbReference type="Proteomes" id="UP000677126"/>
    </source>
</evidence>